<name>A0A841HG28_9GAMM</name>
<gene>
    <name evidence="1" type="ORF">HNQ60_000104</name>
</gene>
<evidence type="ECO:0000313" key="1">
    <source>
        <dbReference type="EMBL" id="MBB6091258.1"/>
    </source>
</evidence>
<dbReference type="Gene3D" id="2.160.10.10">
    <property type="entry name" value="Hexapeptide repeat proteins"/>
    <property type="match status" value="1"/>
</dbReference>
<organism evidence="1 2">
    <name type="scientific">Povalibacter uvarum</name>
    <dbReference type="NCBI Taxonomy" id="732238"/>
    <lineage>
        <taxon>Bacteria</taxon>
        <taxon>Pseudomonadati</taxon>
        <taxon>Pseudomonadota</taxon>
        <taxon>Gammaproteobacteria</taxon>
        <taxon>Steroidobacterales</taxon>
        <taxon>Steroidobacteraceae</taxon>
        <taxon>Povalibacter</taxon>
    </lineage>
</organism>
<dbReference type="InterPro" id="IPR011004">
    <property type="entry name" value="Trimer_LpxA-like_sf"/>
</dbReference>
<evidence type="ECO:0000313" key="2">
    <source>
        <dbReference type="Proteomes" id="UP000588068"/>
    </source>
</evidence>
<dbReference type="CDD" id="cd04647">
    <property type="entry name" value="LbH_MAT_like"/>
    <property type="match status" value="1"/>
</dbReference>
<reference evidence="1 2" key="1">
    <citation type="submission" date="2020-08" db="EMBL/GenBank/DDBJ databases">
        <title>Genomic Encyclopedia of Type Strains, Phase IV (KMG-IV): sequencing the most valuable type-strain genomes for metagenomic binning, comparative biology and taxonomic classification.</title>
        <authorList>
            <person name="Goeker M."/>
        </authorList>
    </citation>
    <scope>NUCLEOTIDE SEQUENCE [LARGE SCALE GENOMIC DNA]</scope>
    <source>
        <strain evidence="1 2">DSM 26723</strain>
    </source>
</reference>
<dbReference type="PANTHER" id="PTHR23416">
    <property type="entry name" value="SIALIC ACID SYNTHASE-RELATED"/>
    <property type="match status" value="1"/>
</dbReference>
<comment type="caution">
    <text evidence="1">The sequence shown here is derived from an EMBL/GenBank/DDBJ whole genome shotgun (WGS) entry which is preliminary data.</text>
</comment>
<dbReference type="Pfam" id="PF00132">
    <property type="entry name" value="Hexapep"/>
    <property type="match status" value="1"/>
</dbReference>
<keyword evidence="2" id="KW-1185">Reference proteome</keyword>
<accession>A0A841HG28</accession>
<dbReference type="AlphaFoldDB" id="A0A841HG28"/>
<dbReference type="InterPro" id="IPR051159">
    <property type="entry name" value="Hexapeptide_acetyltransf"/>
</dbReference>
<keyword evidence="1" id="KW-0808">Transferase</keyword>
<dbReference type="InterPro" id="IPR001451">
    <property type="entry name" value="Hexapep"/>
</dbReference>
<dbReference type="RefSeq" id="WP_184329070.1">
    <property type="nucleotide sequence ID" value="NZ_JACHHZ010000001.1"/>
</dbReference>
<dbReference type="Proteomes" id="UP000588068">
    <property type="component" value="Unassembled WGS sequence"/>
</dbReference>
<dbReference type="GO" id="GO:0016740">
    <property type="term" value="F:transferase activity"/>
    <property type="evidence" value="ECO:0007669"/>
    <property type="project" value="UniProtKB-KW"/>
</dbReference>
<sequence>MRLLLLLDRLAFWLFFAGHYRRKFGAYGRNVRWGAHGHRLVIPRSVRISCPEKIFIGNNCQIDEGVYLQCHSEGEGIQIGDGSRINAHTHVLAFSRITLGNDVLIAPFSLLASGDHGHARADRAVMHQPYERSGPIVVGDGAWIGHGAKLLGGATIGRCSVVGAGAVVKGQFGDHSLLLGVPARCRR</sequence>
<dbReference type="EMBL" id="JACHHZ010000001">
    <property type="protein sequence ID" value="MBB6091258.1"/>
    <property type="molecule type" value="Genomic_DNA"/>
</dbReference>
<protein>
    <submittedName>
        <fullName evidence="1">Acetyltransferase-like isoleucine patch superfamily enzyme</fullName>
    </submittedName>
</protein>
<dbReference type="SUPFAM" id="SSF51161">
    <property type="entry name" value="Trimeric LpxA-like enzymes"/>
    <property type="match status" value="1"/>
</dbReference>
<proteinExistence type="predicted"/>